<proteinExistence type="predicted"/>
<reference evidence="2" key="1">
    <citation type="submission" date="2022-07" db="EMBL/GenBank/DDBJ databases">
        <title>Genome Sequence of Leucocoprinus birnbaumii.</title>
        <authorList>
            <person name="Buettner E."/>
        </authorList>
    </citation>
    <scope>NUCLEOTIDE SEQUENCE</scope>
    <source>
        <strain evidence="2">VT141</strain>
    </source>
</reference>
<evidence type="ECO:0000256" key="1">
    <source>
        <dbReference type="SAM" id="SignalP"/>
    </source>
</evidence>
<keyword evidence="3" id="KW-1185">Reference proteome</keyword>
<dbReference type="Proteomes" id="UP001213000">
    <property type="component" value="Unassembled WGS sequence"/>
</dbReference>
<keyword evidence="1" id="KW-0732">Signal</keyword>
<evidence type="ECO:0000313" key="2">
    <source>
        <dbReference type="EMBL" id="KAJ3569127.1"/>
    </source>
</evidence>
<dbReference type="AlphaFoldDB" id="A0AAD5YWL0"/>
<accession>A0AAD5YWL0</accession>
<dbReference type="EMBL" id="JANIEX010000305">
    <property type="protein sequence ID" value="KAJ3569127.1"/>
    <property type="molecule type" value="Genomic_DNA"/>
</dbReference>
<name>A0AAD5YWL0_9AGAR</name>
<gene>
    <name evidence="2" type="ORF">NP233_g5255</name>
</gene>
<comment type="caution">
    <text evidence="2">The sequence shown here is derived from an EMBL/GenBank/DDBJ whole genome shotgun (WGS) entry which is preliminary data.</text>
</comment>
<evidence type="ECO:0000313" key="3">
    <source>
        <dbReference type="Proteomes" id="UP001213000"/>
    </source>
</evidence>
<sequence>MASPPVSKLPAELLYTILLGTVVTSVHSVGLGQGNKWDARVFATLASLSPFRPTIQKLASDIFGLVDGGNGHRCCLHLSSGLKLSGLIICAGGWDAIVTKYPEKYPSNILKAYSNLNAAIDLRRGATSDPPVVSLTAHEFALDTLENVMTSCRISKVEIACVFRLRCSLEMKLLEASITLIQNCDSINSLLPALPPPNLAPAQWQMITQERVAQYAKLHELLLPLRDAAMAYEHVALLVGETKNTKAVRLPGVAETIRSLFQMFRGAQSNPIVGPILSIISVWETTRSPFLGLSRI</sequence>
<organism evidence="2 3">
    <name type="scientific">Leucocoprinus birnbaumii</name>
    <dbReference type="NCBI Taxonomy" id="56174"/>
    <lineage>
        <taxon>Eukaryota</taxon>
        <taxon>Fungi</taxon>
        <taxon>Dikarya</taxon>
        <taxon>Basidiomycota</taxon>
        <taxon>Agaricomycotina</taxon>
        <taxon>Agaricomycetes</taxon>
        <taxon>Agaricomycetidae</taxon>
        <taxon>Agaricales</taxon>
        <taxon>Agaricineae</taxon>
        <taxon>Agaricaceae</taxon>
        <taxon>Leucocoprinus</taxon>
    </lineage>
</organism>
<feature type="chain" id="PRO_5042196971" evidence="1">
    <location>
        <begin position="29"/>
        <end position="296"/>
    </location>
</feature>
<feature type="signal peptide" evidence="1">
    <location>
        <begin position="1"/>
        <end position="28"/>
    </location>
</feature>
<protein>
    <submittedName>
        <fullName evidence="2">Uncharacterized protein</fullName>
    </submittedName>
</protein>